<dbReference type="InterPro" id="IPR011545">
    <property type="entry name" value="DEAD/DEAH_box_helicase_dom"/>
</dbReference>
<dbReference type="InterPro" id="IPR024590">
    <property type="entry name" value="HrpA_C"/>
</dbReference>
<dbReference type="Pfam" id="PF04408">
    <property type="entry name" value="WHD_HA2"/>
    <property type="match status" value="1"/>
</dbReference>
<dbReference type="Pfam" id="PF21010">
    <property type="entry name" value="HA2_C"/>
    <property type="match status" value="1"/>
</dbReference>
<evidence type="ECO:0000256" key="1">
    <source>
        <dbReference type="ARBA" id="ARBA00022741"/>
    </source>
</evidence>
<protein>
    <submittedName>
        <fullName evidence="8">ATP-dependent helicase HrpA</fullName>
    </submittedName>
</protein>
<dbReference type="RefSeq" id="WP_073376576.1">
    <property type="nucleotide sequence ID" value="NZ_FQXS01000015.1"/>
</dbReference>
<dbReference type="Proteomes" id="UP000184139">
    <property type="component" value="Unassembled WGS sequence"/>
</dbReference>
<dbReference type="NCBIfam" id="TIGR01967">
    <property type="entry name" value="DEAH_box_HrpA"/>
    <property type="match status" value="1"/>
</dbReference>
<feature type="region of interest" description="Disordered" evidence="5">
    <location>
        <begin position="904"/>
        <end position="932"/>
    </location>
</feature>
<proteinExistence type="predicted"/>
<keyword evidence="3 8" id="KW-0347">Helicase</keyword>
<dbReference type="OrthoDB" id="9805617at2"/>
<evidence type="ECO:0000259" key="6">
    <source>
        <dbReference type="PROSITE" id="PS51192"/>
    </source>
</evidence>
<dbReference type="CDD" id="cd18791">
    <property type="entry name" value="SF2_C_RHA"/>
    <property type="match status" value="1"/>
</dbReference>
<dbReference type="InterPro" id="IPR011709">
    <property type="entry name" value="DEAD-box_helicase_OB_fold"/>
</dbReference>
<evidence type="ECO:0000313" key="8">
    <source>
        <dbReference type="EMBL" id="SHH91409.1"/>
    </source>
</evidence>
<dbReference type="GO" id="GO:0003723">
    <property type="term" value="F:RNA binding"/>
    <property type="evidence" value="ECO:0007669"/>
    <property type="project" value="TreeGrafter"/>
</dbReference>
<accession>A0A1M5WV19</accession>
<evidence type="ECO:0000256" key="5">
    <source>
        <dbReference type="SAM" id="MobiDB-lite"/>
    </source>
</evidence>
<dbReference type="Pfam" id="PF00270">
    <property type="entry name" value="DEAD"/>
    <property type="match status" value="1"/>
</dbReference>
<dbReference type="Gene3D" id="3.40.50.300">
    <property type="entry name" value="P-loop containing nucleotide triphosphate hydrolases"/>
    <property type="match status" value="2"/>
</dbReference>
<dbReference type="InterPro" id="IPR014001">
    <property type="entry name" value="Helicase_ATP-bd"/>
</dbReference>
<name>A0A1M5WV19_9BACT</name>
<keyword evidence="1" id="KW-0547">Nucleotide-binding</keyword>
<feature type="domain" description="Helicase ATP-binding" evidence="6">
    <location>
        <begin position="19"/>
        <end position="181"/>
    </location>
</feature>
<dbReference type="SUPFAM" id="SSF52540">
    <property type="entry name" value="P-loop containing nucleoside triphosphate hydrolases"/>
    <property type="match status" value="1"/>
</dbReference>
<dbReference type="GO" id="GO:0005524">
    <property type="term" value="F:ATP binding"/>
    <property type="evidence" value="ECO:0007669"/>
    <property type="project" value="UniProtKB-KW"/>
</dbReference>
<gene>
    <name evidence="8" type="ORF">SAMN02745124_02542</name>
</gene>
<evidence type="ECO:0000256" key="4">
    <source>
        <dbReference type="ARBA" id="ARBA00022840"/>
    </source>
</evidence>
<keyword evidence="4" id="KW-0067">ATP-binding</keyword>
<sequence>MEFSYPSTLPITPFIPEITALLKEHRVVVIAGETGSGKTTQLPKICLDLFFDQPGLIGCTQPRRIAATTVAQRVKEELGGHGYLVGSKIRFHDRTTRNTRIKFMTDGVLLAETRQDPFLNRYRCVIVDEAHERNLNVDFLLGYLHRLLKKRDNLQLIITSATIDTSAFAAHFGQAPILQVTGKTYPVQILYQHPDETDEDSSYVDACVDAAAQLCSSYPPGDILIFLPTEKDIRNCCEVLRGRLPQRRVLPLFGRLQTADQQQIFKLQQSLKIVVASNVAETSLTVPGIRYVIDSGLARIAVYNPRARTTNLPVTTISRANCDQRAGRCGRIGPGICLRLYSEENYLNRPQFPVPEIQRANLAEVILQMVSLKLGDPFAFPFLDPPKPGAIREGYRMLNELGALTDDGHLTNNGSIMARLPIDPVISRILIEAEKNKCLREIVVIAAALAIQDPRVRPADKEQLADQAHAAFQHPQSDFLMLLTIWNRCFAEIGSFSWSALKRFCGRYYLSFQRMREWIDLHEQLSRLLTEQHRFTLNDVEASYEAVHRSLLAGLFRQCARKTTGPNYQGIGNRELVIFPGSHQHTRGGPWIMAGSFIETSRLFALTVAAIEPEWIESAAAAFCSYSWTNPRWQKKTGRVIADETVSLYGLVLISGRTVNFGSRDEKNRAEARKIFIQQALIDGHISGSFRFLKDNEQLLTRWREAEARLRKRDVIVDDGVIFDFYDSRLPPSVYDRQSLIKAIKRDGEQNLLMTEADILLRAPGDKELIDYPPAIHHGSIAIELRYHFEPGSPDDGVTALIPEHLLDSLKAELFDWLVPGLLPEKTALLIKGLPKRLRKRLIPVNETVARLLDEMPIGKGSYLKEMTKAIAKLYNTTIQPGDWPMELPDHLRMRFVVVDQSGSESRSGRNLDSLRRNSGQPSAKRATGRLHPDDEALTRELADTVFHSWQFASVKPRLHLISETGLTVGTLFPALEPIPGGNGVRVIYLPDSDDARRRTATGVHYLLQISFQDQSRQLKRYLKTAFSGPSSNWLSSSLGSGGNAREAIFSFVFNALFPVDFDIFQAEDEYRRRLDQIRHSGFFAGGQHLVDSIMAVLRQRREAATLIEKIRRDIPSGETACSDLQRHLDLLLPTDFLEHARSSDFDHLGRFLKGLKIRIERASHNLIRDREKQRPFLPHLGNSENYSSAVYDADSSCRTAYRRYRFLVVEFGISVFSPELKTSEKVSEKIIDRAWQEVLSVCPSAPASNRGRR</sequence>
<dbReference type="Gene3D" id="1.20.120.1080">
    <property type="match status" value="1"/>
</dbReference>
<feature type="compositionally biased region" description="Basic and acidic residues" evidence="5">
    <location>
        <begin position="907"/>
        <end position="916"/>
    </location>
</feature>
<dbReference type="GO" id="GO:0016787">
    <property type="term" value="F:hydrolase activity"/>
    <property type="evidence" value="ECO:0007669"/>
    <property type="project" value="UniProtKB-KW"/>
</dbReference>
<dbReference type="SMART" id="SM00847">
    <property type="entry name" value="HA2"/>
    <property type="match status" value="1"/>
</dbReference>
<dbReference type="EMBL" id="FQXS01000015">
    <property type="protein sequence ID" value="SHH91409.1"/>
    <property type="molecule type" value="Genomic_DNA"/>
</dbReference>
<dbReference type="PROSITE" id="PS51194">
    <property type="entry name" value="HELICASE_CTER"/>
    <property type="match status" value="1"/>
</dbReference>
<dbReference type="SMART" id="SM00487">
    <property type="entry name" value="DEXDc"/>
    <property type="match status" value="1"/>
</dbReference>
<dbReference type="SMART" id="SM00490">
    <property type="entry name" value="HELICc"/>
    <property type="match status" value="1"/>
</dbReference>
<dbReference type="PANTHER" id="PTHR18934:SF99">
    <property type="entry name" value="ATP-DEPENDENT RNA HELICASE DHX37-RELATED"/>
    <property type="match status" value="1"/>
</dbReference>
<keyword evidence="9" id="KW-1185">Reference proteome</keyword>
<dbReference type="Pfam" id="PF11898">
    <property type="entry name" value="DUF3418"/>
    <property type="match status" value="1"/>
</dbReference>
<organism evidence="8 9">
    <name type="scientific">Desulfofustis glycolicus DSM 9705</name>
    <dbReference type="NCBI Taxonomy" id="1121409"/>
    <lineage>
        <taxon>Bacteria</taxon>
        <taxon>Pseudomonadati</taxon>
        <taxon>Thermodesulfobacteriota</taxon>
        <taxon>Desulfobulbia</taxon>
        <taxon>Desulfobulbales</taxon>
        <taxon>Desulfocapsaceae</taxon>
        <taxon>Desulfofustis</taxon>
    </lineage>
</organism>
<dbReference type="InterPro" id="IPR027417">
    <property type="entry name" value="P-loop_NTPase"/>
</dbReference>
<dbReference type="PANTHER" id="PTHR18934">
    <property type="entry name" value="ATP-DEPENDENT RNA HELICASE"/>
    <property type="match status" value="1"/>
</dbReference>
<evidence type="ECO:0000256" key="3">
    <source>
        <dbReference type="ARBA" id="ARBA00022806"/>
    </source>
</evidence>
<evidence type="ECO:0000256" key="2">
    <source>
        <dbReference type="ARBA" id="ARBA00022801"/>
    </source>
</evidence>
<feature type="domain" description="Helicase C-terminal" evidence="7">
    <location>
        <begin position="189"/>
        <end position="373"/>
    </location>
</feature>
<dbReference type="InterPro" id="IPR010222">
    <property type="entry name" value="RNA_helicase_HrpA"/>
</dbReference>
<dbReference type="PROSITE" id="PS51192">
    <property type="entry name" value="HELICASE_ATP_BIND_1"/>
    <property type="match status" value="1"/>
</dbReference>
<dbReference type="InterPro" id="IPR007502">
    <property type="entry name" value="Helicase-assoc_dom"/>
</dbReference>
<dbReference type="STRING" id="1121409.SAMN02745124_02542"/>
<dbReference type="FunFam" id="1.20.120.1080:FF:000005">
    <property type="entry name" value="ATP-dependent helicase HrpA"/>
    <property type="match status" value="1"/>
</dbReference>
<dbReference type="GO" id="GO:0003724">
    <property type="term" value="F:RNA helicase activity"/>
    <property type="evidence" value="ECO:0007669"/>
    <property type="project" value="InterPro"/>
</dbReference>
<dbReference type="InterPro" id="IPR001650">
    <property type="entry name" value="Helicase_C-like"/>
</dbReference>
<dbReference type="Pfam" id="PF07717">
    <property type="entry name" value="OB_NTP_bind"/>
    <property type="match status" value="1"/>
</dbReference>
<dbReference type="Pfam" id="PF00271">
    <property type="entry name" value="Helicase_C"/>
    <property type="match status" value="1"/>
</dbReference>
<dbReference type="AlphaFoldDB" id="A0A1M5WV19"/>
<evidence type="ECO:0000259" key="7">
    <source>
        <dbReference type="PROSITE" id="PS51194"/>
    </source>
</evidence>
<keyword evidence="2" id="KW-0378">Hydrolase</keyword>
<dbReference type="InterPro" id="IPR048333">
    <property type="entry name" value="HA2_WH"/>
</dbReference>
<reference evidence="8 9" key="1">
    <citation type="submission" date="2016-11" db="EMBL/GenBank/DDBJ databases">
        <authorList>
            <person name="Jaros S."/>
            <person name="Januszkiewicz K."/>
            <person name="Wedrychowicz H."/>
        </authorList>
    </citation>
    <scope>NUCLEOTIDE SEQUENCE [LARGE SCALE GENOMIC DNA]</scope>
    <source>
        <strain evidence="8 9">DSM 9705</strain>
    </source>
</reference>
<evidence type="ECO:0000313" key="9">
    <source>
        <dbReference type="Proteomes" id="UP000184139"/>
    </source>
</evidence>